<evidence type="ECO:0000256" key="3">
    <source>
        <dbReference type="ARBA" id="ARBA00022692"/>
    </source>
</evidence>
<dbReference type="EMBL" id="KZ819306">
    <property type="protein sequence ID" value="PWN95111.1"/>
    <property type="molecule type" value="Genomic_DNA"/>
</dbReference>
<dbReference type="GeneID" id="37267931"/>
<dbReference type="OrthoDB" id="29661at2759"/>
<dbReference type="GO" id="GO:0098554">
    <property type="term" value="C:cytoplasmic side of endoplasmic reticulum membrane"/>
    <property type="evidence" value="ECO:0007669"/>
    <property type="project" value="TreeGrafter"/>
</dbReference>
<feature type="transmembrane region" description="Helical" evidence="8">
    <location>
        <begin position="185"/>
        <end position="201"/>
    </location>
</feature>
<evidence type="ECO:0000256" key="1">
    <source>
        <dbReference type="ARBA" id="ARBA00004477"/>
    </source>
</evidence>
<feature type="transmembrane region" description="Helical" evidence="8">
    <location>
        <begin position="283"/>
        <end position="306"/>
    </location>
</feature>
<feature type="transmembrane region" description="Helical" evidence="8">
    <location>
        <begin position="241"/>
        <end position="262"/>
    </location>
</feature>
<protein>
    <submittedName>
        <fullName evidence="9">Peptidase A22B, signal peptide peptidase</fullName>
    </submittedName>
</protein>
<keyword evidence="5" id="KW-0256">Endoplasmic reticulum</keyword>
<reference evidence="9 10" key="1">
    <citation type="journal article" date="2018" name="Mol. Biol. Evol.">
        <title>Broad Genomic Sampling Reveals a Smut Pathogenic Ancestry of the Fungal Clade Ustilaginomycotina.</title>
        <authorList>
            <person name="Kijpornyongpan T."/>
            <person name="Mondo S.J."/>
            <person name="Barry K."/>
            <person name="Sandor L."/>
            <person name="Lee J."/>
            <person name="Lipzen A."/>
            <person name="Pangilinan J."/>
            <person name="LaButti K."/>
            <person name="Hainaut M."/>
            <person name="Henrissat B."/>
            <person name="Grigoriev I.V."/>
            <person name="Spatafora J.W."/>
            <person name="Aime M.C."/>
        </authorList>
    </citation>
    <scope>NUCLEOTIDE SEQUENCE [LARGE SCALE GENOMIC DNA]</scope>
    <source>
        <strain evidence="9 10">MCA 4186</strain>
    </source>
</reference>
<feature type="transmembrane region" description="Helical" evidence="8">
    <location>
        <begin position="312"/>
        <end position="329"/>
    </location>
</feature>
<evidence type="ECO:0000256" key="8">
    <source>
        <dbReference type="SAM" id="Phobius"/>
    </source>
</evidence>
<evidence type="ECO:0000256" key="6">
    <source>
        <dbReference type="ARBA" id="ARBA00022989"/>
    </source>
</evidence>
<dbReference type="STRING" id="58919.A0A316Z0T3"/>
<feature type="transmembrane region" description="Helical" evidence="8">
    <location>
        <begin position="77"/>
        <end position="95"/>
    </location>
</feature>
<dbReference type="GO" id="GO:0042500">
    <property type="term" value="F:aspartic endopeptidase activity, intramembrane cleaving"/>
    <property type="evidence" value="ECO:0007669"/>
    <property type="project" value="InterPro"/>
</dbReference>
<keyword evidence="4" id="KW-0378">Hydrolase</keyword>
<feature type="transmembrane region" description="Helical" evidence="8">
    <location>
        <begin position="134"/>
        <end position="153"/>
    </location>
</feature>
<dbReference type="Pfam" id="PF04258">
    <property type="entry name" value="Peptidase_A22B"/>
    <property type="match status" value="1"/>
</dbReference>
<evidence type="ECO:0000256" key="7">
    <source>
        <dbReference type="ARBA" id="ARBA00023136"/>
    </source>
</evidence>
<keyword evidence="3 8" id="KW-0812">Transmembrane</keyword>
<sequence>ALMSGALVPIYYGAFASLPPSPLPASAADSDADAGSDDEETLQSEALTSSEAYLFPLLGSAVLAGMYVLVKLVDRRYLDVLLGAYFGVVGAAAVWKSAHGVVRGILGRARWASFTAYRLVLIRRPAESVFATKLSILSLPLGLLSGAIVLSYLYTKHWVLSNILALSLAHSGITLMALDSFRTGGIMLLGLFAYDIFWVFGTDVMVSVARGLDGPIKITFPKNFADGLQRALEGAEPDWKLTMLGLGDIVIPGIFIALALRFDLAQHRAAHPTSRTRRVFRRPYFRATLAAYIAGLATTMGVMHVFQAAQPALLYLSPACILAVLGTALRRGEVAQVWAWSEEEEQEEQEADKED</sequence>
<dbReference type="Proteomes" id="UP000245946">
    <property type="component" value="Unassembled WGS sequence"/>
</dbReference>
<feature type="non-terminal residue" evidence="9">
    <location>
        <position position="1"/>
    </location>
</feature>
<evidence type="ECO:0000313" key="10">
    <source>
        <dbReference type="Proteomes" id="UP000245946"/>
    </source>
</evidence>
<keyword evidence="6 8" id="KW-1133">Transmembrane helix</keyword>
<dbReference type="GO" id="GO:0033619">
    <property type="term" value="P:membrane protein proteolysis"/>
    <property type="evidence" value="ECO:0007669"/>
    <property type="project" value="TreeGrafter"/>
</dbReference>
<keyword evidence="7 8" id="KW-0472">Membrane</keyword>
<comment type="subcellular location">
    <subcellularLocation>
        <location evidence="1">Endoplasmic reticulum membrane</location>
        <topology evidence="1">Multi-pass membrane protein</topology>
    </subcellularLocation>
</comment>
<accession>A0A316Z0T3</accession>
<dbReference type="SMART" id="SM00730">
    <property type="entry name" value="PSN"/>
    <property type="match status" value="1"/>
</dbReference>
<comment type="similarity">
    <text evidence="2">Belongs to the peptidase A22B family.</text>
</comment>
<dbReference type="RefSeq" id="XP_025595390.1">
    <property type="nucleotide sequence ID" value="XM_025740385.1"/>
</dbReference>
<dbReference type="InterPro" id="IPR007369">
    <property type="entry name" value="Peptidase_A22B_SPP"/>
</dbReference>
<gene>
    <name evidence="9" type="ORF">FA09DRAFT_301960</name>
</gene>
<dbReference type="InterPro" id="IPR006639">
    <property type="entry name" value="Preselin/SPP"/>
</dbReference>
<evidence type="ECO:0000256" key="5">
    <source>
        <dbReference type="ARBA" id="ARBA00022824"/>
    </source>
</evidence>
<evidence type="ECO:0000256" key="2">
    <source>
        <dbReference type="ARBA" id="ARBA00006859"/>
    </source>
</evidence>
<dbReference type="AlphaFoldDB" id="A0A316Z0T3"/>
<keyword evidence="10" id="KW-1185">Reference proteome</keyword>
<dbReference type="PANTHER" id="PTHR12174">
    <property type="entry name" value="SIGNAL PEPTIDE PEPTIDASE"/>
    <property type="match status" value="1"/>
</dbReference>
<proteinExistence type="inferred from homology"/>
<dbReference type="GO" id="GO:0098553">
    <property type="term" value="C:lumenal side of endoplasmic reticulum membrane"/>
    <property type="evidence" value="ECO:0007669"/>
    <property type="project" value="TreeGrafter"/>
</dbReference>
<dbReference type="PANTHER" id="PTHR12174:SF23">
    <property type="entry name" value="MINOR HISTOCOMPATIBILITY ANTIGEN H13"/>
    <property type="match status" value="1"/>
</dbReference>
<evidence type="ECO:0000313" key="9">
    <source>
        <dbReference type="EMBL" id="PWN95111.1"/>
    </source>
</evidence>
<name>A0A316Z0T3_9BASI</name>
<feature type="transmembrane region" description="Helical" evidence="8">
    <location>
        <begin position="52"/>
        <end position="70"/>
    </location>
</feature>
<organism evidence="9 10">
    <name type="scientific">Tilletiopsis washingtonensis</name>
    <dbReference type="NCBI Taxonomy" id="58919"/>
    <lineage>
        <taxon>Eukaryota</taxon>
        <taxon>Fungi</taxon>
        <taxon>Dikarya</taxon>
        <taxon>Basidiomycota</taxon>
        <taxon>Ustilaginomycotina</taxon>
        <taxon>Exobasidiomycetes</taxon>
        <taxon>Entylomatales</taxon>
        <taxon>Entylomatales incertae sedis</taxon>
        <taxon>Tilletiopsis</taxon>
    </lineage>
</organism>
<dbReference type="GO" id="GO:0006465">
    <property type="term" value="P:signal peptide processing"/>
    <property type="evidence" value="ECO:0007669"/>
    <property type="project" value="TreeGrafter"/>
</dbReference>
<evidence type="ECO:0000256" key="4">
    <source>
        <dbReference type="ARBA" id="ARBA00022801"/>
    </source>
</evidence>